<dbReference type="SUPFAM" id="SSF51306">
    <property type="entry name" value="LexA/Signal peptidase"/>
    <property type="match status" value="1"/>
</dbReference>
<dbReference type="Proteomes" id="UP000295163">
    <property type="component" value="Unassembled WGS sequence"/>
</dbReference>
<dbReference type="InterPro" id="IPR019756">
    <property type="entry name" value="Pept_S26A_signal_pept_1_Ser-AS"/>
</dbReference>
<evidence type="ECO:0000256" key="1">
    <source>
        <dbReference type="ARBA" id="ARBA00000677"/>
    </source>
</evidence>
<evidence type="ECO:0000256" key="7">
    <source>
        <dbReference type="PIRSR" id="PIRSR600223-1"/>
    </source>
</evidence>
<dbReference type="EC" id="3.4.21.89" evidence="4 8"/>
<evidence type="ECO:0000313" key="12">
    <source>
        <dbReference type="Proteomes" id="UP000295163"/>
    </source>
</evidence>
<dbReference type="PANTHER" id="PTHR43390:SF1">
    <property type="entry name" value="CHLOROPLAST PROCESSING PEPTIDASE"/>
    <property type="match status" value="1"/>
</dbReference>
<dbReference type="EMBL" id="SMZT01000001">
    <property type="protein sequence ID" value="TDL47229.1"/>
    <property type="molecule type" value="Genomic_DNA"/>
</dbReference>
<dbReference type="GO" id="GO:0006465">
    <property type="term" value="P:signal peptide processing"/>
    <property type="evidence" value="ECO:0007669"/>
    <property type="project" value="InterPro"/>
</dbReference>
<dbReference type="PANTHER" id="PTHR43390">
    <property type="entry name" value="SIGNAL PEPTIDASE I"/>
    <property type="match status" value="1"/>
</dbReference>
<dbReference type="PROSITE" id="PS00761">
    <property type="entry name" value="SPASE_I_3"/>
    <property type="match status" value="1"/>
</dbReference>
<sequence>MLGTAAVLACRLWLVEPLVVGSDSMEPTLPEGTVILLLKAGAPDRRAGTGSLVVFADPEDGRTTVKRVVAAGGQTVAIEDAVLVVDGEAVPEPFVDHSRIDATWFGPVTVPPGHLFVLGDNRSPSVDSRDYGSVPASAVEATVLLPRTP</sequence>
<comment type="subcellular location">
    <subcellularLocation>
        <location evidence="2">Cell membrane</location>
        <topology evidence="2">Single-pass type II membrane protein</topology>
    </subcellularLocation>
    <subcellularLocation>
        <location evidence="9">Membrane</location>
        <topology evidence="9">Single-pass type II membrane protein</topology>
    </subcellularLocation>
</comment>
<dbReference type="InterPro" id="IPR019757">
    <property type="entry name" value="Pept_S26A_signal_pept_1_Lys-AS"/>
</dbReference>
<dbReference type="Gene3D" id="2.10.109.10">
    <property type="entry name" value="Umud Fragment, subunit A"/>
    <property type="match status" value="1"/>
</dbReference>
<name>A0A4R5YPY2_KOCRO</name>
<protein>
    <recommendedName>
        <fullName evidence="4 8">Signal peptidase I</fullName>
        <ecNumber evidence="4 8">3.4.21.89</ecNumber>
    </recommendedName>
</protein>
<evidence type="ECO:0000256" key="5">
    <source>
        <dbReference type="ARBA" id="ARBA00022670"/>
    </source>
</evidence>
<keyword evidence="6 8" id="KW-0378">Hydrolase</keyword>
<evidence type="ECO:0000256" key="4">
    <source>
        <dbReference type="ARBA" id="ARBA00013208"/>
    </source>
</evidence>
<evidence type="ECO:0000256" key="9">
    <source>
        <dbReference type="RuleBase" id="RU362042"/>
    </source>
</evidence>
<evidence type="ECO:0000256" key="2">
    <source>
        <dbReference type="ARBA" id="ARBA00004401"/>
    </source>
</evidence>
<dbReference type="PROSITE" id="PS00760">
    <property type="entry name" value="SPASE_I_2"/>
    <property type="match status" value="1"/>
</dbReference>
<comment type="catalytic activity">
    <reaction evidence="1 8">
        <text>Cleavage of hydrophobic, N-terminal signal or leader sequences from secreted and periplasmic proteins.</text>
        <dbReference type="EC" id="3.4.21.89"/>
    </reaction>
</comment>
<comment type="caution">
    <text evidence="11">The sequence shown here is derived from an EMBL/GenBank/DDBJ whole genome shotgun (WGS) entry which is preliminary data.</text>
</comment>
<organism evidence="11 12">
    <name type="scientific">Kocuria rosea</name>
    <name type="common">Deinococcus erythromyxa</name>
    <name type="synonym">Micrococcus rubens</name>
    <dbReference type="NCBI Taxonomy" id="1275"/>
    <lineage>
        <taxon>Bacteria</taxon>
        <taxon>Bacillati</taxon>
        <taxon>Actinomycetota</taxon>
        <taxon>Actinomycetes</taxon>
        <taxon>Micrococcales</taxon>
        <taxon>Micrococcaceae</taxon>
        <taxon>Kocuria</taxon>
    </lineage>
</organism>
<dbReference type="GO" id="GO:0004252">
    <property type="term" value="F:serine-type endopeptidase activity"/>
    <property type="evidence" value="ECO:0007669"/>
    <property type="project" value="InterPro"/>
</dbReference>
<dbReference type="NCBIfam" id="TIGR02227">
    <property type="entry name" value="sigpep_I_bact"/>
    <property type="match status" value="1"/>
</dbReference>
<accession>A0A4R5YPY2</accession>
<dbReference type="PRINTS" id="PR00727">
    <property type="entry name" value="LEADERPTASE"/>
</dbReference>
<evidence type="ECO:0000256" key="6">
    <source>
        <dbReference type="ARBA" id="ARBA00022801"/>
    </source>
</evidence>
<comment type="similarity">
    <text evidence="3 9">Belongs to the peptidase S26 family.</text>
</comment>
<dbReference type="InterPro" id="IPR000223">
    <property type="entry name" value="Pept_S26A_signal_pept_1"/>
</dbReference>
<dbReference type="InterPro" id="IPR036286">
    <property type="entry name" value="LexA/Signal_pep-like_sf"/>
</dbReference>
<keyword evidence="5 8" id="KW-0645">Protease</keyword>
<reference evidence="11 12" key="1">
    <citation type="submission" date="2019-03" db="EMBL/GenBank/DDBJ databases">
        <title>Genome Sequencing and Assembly of Various Microbes Isolated from Partially Reclaimed Soil and Acid Mine Drainage (AMD) Site.</title>
        <authorList>
            <person name="Steinbock B."/>
            <person name="Bechtold R."/>
            <person name="Sevigny J.L."/>
            <person name="Thomas D."/>
            <person name="Cuthill L.R."/>
            <person name="Aveiro Johannsen E.J."/>
            <person name="Thomas K."/>
            <person name="Ghosh A."/>
        </authorList>
    </citation>
    <scope>NUCLEOTIDE SEQUENCE [LARGE SCALE GENOMIC DNA]</scope>
    <source>
        <strain evidence="11 12">S-A3</strain>
    </source>
</reference>
<evidence type="ECO:0000259" key="10">
    <source>
        <dbReference type="Pfam" id="PF10502"/>
    </source>
</evidence>
<feature type="active site" evidence="7">
    <location>
        <position position="24"/>
    </location>
</feature>
<dbReference type="InterPro" id="IPR019758">
    <property type="entry name" value="Pept_S26A_signal_pept_1_CS"/>
</dbReference>
<dbReference type="GO" id="GO:0005886">
    <property type="term" value="C:plasma membrane"/>
    <property type="evidence" value="ECO:0007669"/>
    <property type="project" value="UniProtKB-SubCell"/>
</dbReference>
<dbReference type="InterPro" id="IPR019533">
    <property type="entry name" value="Peptidase_S26"/>
</dbReference>
<evidence type="ECO:0000256" key="8">
    <source>
        <dbReference type="RuleBase" id="RU003993"/>
    </source>
</evidence>
<dbReference type="CDD" id="cd06530">
    <property type="entry name" value="S26_SPase_I"/>
    <property type="match status" value="1"/>
</dbReference>
<dbReference type="AlphaFoldDB" id="A0A4R5YPY2"/>
<dbReference type="Pfam" id="PF10502">
    <property type="entry name" value="Peptidase_S26"/>
    <property type="match status" value="1"/>
</dbReference>
<gene>
    <name evidence="11" type="primary">lepB</name>
    <name evidence="11" type="ORF">E2R59_00955</name>
</gene>
<evidence type="ECO:0000313" key="11">
    <source>
        <dbReference type="EMBL" id="TDL47229.1"/>
    </source>
</evidence>
<dbReference type="PROSITE" id="PS00501">
    <property type="entry name" value="SPASE_I_1"/>
    <property type="match status" value="1"/>
</dbReference>
<evidence type="ECO:0000256" key="3">
    <source>
        <dbReference type="ARBA" id="ARBA00009370"/>
    </source>
</evidence>
<feature type="active site" evidence="7">
    <location>
        <position position="66"/>
    </location>
</feature>
<feature type="domain" description="Peptidase S26" evidence="10">
    <location>
        <begin position="4"/>
        <end position="144"/>
    </location>
</feature>
<dbReference type="GO" id="GO:0009003">
    <property type="term" value="F:signal peptidase activity"/>
    <property type="evidence" value="ECO:0007669"/>
    <property type="project" value="UniProtKB-EC"/>
</dbReference>
<proteinExistence type="inferred from homology"/>